<dbReference type="AlphaFoldDB" id="A0A835H1L8"/>
<dbReference type="PANTHER" id="PTHR34966">
    <property type="entry name" value="OSJNBA0043L24.15 PROTEIN"/>
    <property type="match status" value="1"/>
</dbReference>
<dbReference type="PANTHER" id="PTHR34966:SF1">
    <property type="entry name" value="OS04G0508100 PROTEIN"/>
    <property type="match status" value="1"/>
</dbReference>
<dbReference type="EMBL" id="JADFTS010000008">
    <property type="protein sequence ID" value="KAF9591344.1"/>
    <property type="molecule type" value="Genomic_DNA"/>
</dbReference>
<comment type="caution">
    <text evidence="1">The sequence shown here is derived from an EMBL/GenBank/DDBJ whole genome shotgun (WGS) entry which is preliminary data.</text>
</comment>
<dbReference type="OrthoDB" id="2101583at2759"/>
<proteinExistence type="predicted"/>
<protein>
    <submittedName>
        <fullName evidence="1">Uncharacterized protein</fullName>
    </submittedName>
</protein>
<gene>
    <name evidence="1" type="ORF">IFM89_003967</name>
</gene>
<organism evidence="1 2">
    <name type="scientific">Coptis chinensis</name>
    <dbReference type="NCBI Taxonomy" id="261450"/>
    <lineage>
        <taxon>Eukaryota</taxon>
        <taxon>Viridiplantae</taxon>
        <taxon>Streptophyta</taxon>
        <taxon>Embryophyta</taxon>
        <taxon>Tracheophyta</taxon>
        <taxon>Spermatophyta</taxon>
        <taxon>Magnoliopsida</taxon>
        <taxon>Ranunculales</taxon>
        <taxon>Ranunculaceae</taxon>
        <taxon>Coptidoideae</taxon>
        <taxon>Coptis</taxon>
    </lineage>
</organism>
<accession>A0A835H1L8</accession>
<feature type="non-terminal residue" evidence="1">
    <location>
        <position position="109"/>
    </location>
</feature>
<name>A0A835H1L8_9MAGN</name>
<evidence type="ECO:0000313" key="1">
    <source>
        <dbReference type="EMBL" id="KAF9591344.1"/>
    </source>
</evidence>
<evidence type="ECO:0000313" key="2">
    <source>
        <dbReference type="Proteomes" id="UP000631114"/>
    </source>
</evidence>
<dbReference type="Proteomes" id="UP000631114">
    <property type="component" value="Unassembled WGS sequence"/>
</dbReference>
<reference evidence="1 2" key="1">
    <citation type="submission" date="2020-10" db="EMBL/GenBank/DDBJ databases">
        <title>The Coptis chinensis genome and diversification of protoberbering-type alkaloids.</title>
        <authorList>
            <person name="Wang B."/>
            <person name="Shu S."/>
            <person name="Song C."/>
            <person name="Liu Y."/>
        </authorList>
    </citation>
    <scope>NUCLEOTIDE SEQUENCE [LARGE SCALE GENOMIC DNA]</scope>
    <source>
        <strain evidence="1">HL-2020</strain>
        <tissue evidence="1">Leaf</tissue>
    </source>
</reference>
<keyword evidence="2" id="KW-1185">Reference proteome</keyword>
<sequence length="109" mass="11926">MVGGGTLLQRAVSYVVDKVVVDSLANSHTFQRFAVRTSKGLENVSKRLGDVSQLAEQKKQEAAEFLEYVTKTFDESSCALFGEAKWIGWAGANVPDKIGQRALSNAFEK</sequence>